<feature type="region of interest" description="Disordered" evidence="2">
    <location>
        <begin position="275"/>
        <end position="303"/>
    </location>
</feature>
<feature type="compositionally biased region" description="Polar residues" evidence="2">
    <location>
        <begin position="694"/>
        <end position="706"/>
    </location>
</feature>
<feature type="compositionally biased region" description="Acidic residues" evidence="2">
    <location>
        <begin position="64"/>
        <end position="78"/>
    </location>
</feature>
<organism evidence="3 4">
    <name type="scientific">Cylindrotheca closterium</name>
    <dbReference type="NCBI Taxonomy" id="2856"/>
    <lineage>
        <taxon>Eukaryota</taxon>
        <taxon>Sar</taxon>
        <taxon>Stramenopiles</taxon>
        <taxon>Ochrophyta</taxon>
        <taxon>Bacillariophyta</taxon>
        <taxon>Bacillariophyceae</taxon>
        <taxon>Bacillariophycidae</taxon>
        <taxon>Bacillariales</taxon>
        <taxon>Bacillariaceae</taxon>
        <taxon>Cylindrotheca</taxon>
    </lineage>
</organism>
<feature type="compositionally biased region" description="Acidic residues" evidence="2">
    <location>
        <begin position="707"/>
        <end position="724"/>
    </location>
</feature>
<accession>A0AAD2JML3</accession>
<dbReference type="PANTHER" id="PTHR15954:SF4">
    <property type="entry name" value="VACUOLAR PROTEIN SORTING-ASSOCIATED PROTEIN 51 HOMOLOG"/>
    <property type="match status" value="1"/>
</dbReference>
<dbReference type="GO" id="GO:0016020">
    <property type="term" value="C:membrane"/>
    <property type="evidence" value="ECO:0007669"/>
    <property type="project" value="TreeGrafter"/>
</dbReference>
<feature type="compositionally biased region" description="Basic and acidic residues" evidence="2">
    <location>
        <begin position="288"/>
        <end position="299"/>
    </location>
</feature>
<dbReference type="GO" id="GO:0005829">
    <property type="term" value="C:cytosol"/>
    <property type="evidence" value="ECO:0007669"/>
    <property type="project" value="GOC"/>
</dbReference>
<feature type="region of interest" description="Disordered" evidence="2">
    <location>
        <begin position="51"/>
        <end position="92"/>
    </location>
</feature>
<gene>
    <name evidence="3" type="ORF">CYCCA115_LOCUS21021</name>
</gene>
<dbReference type="GO" id="GO:0007030">
    <property type="term" value="P:Golgi organization"/>
    <property type="evidence" value="ECO:0007669"/>
    <property type="project" value="TreeGrafter"/>
</dbReference>
<dbReference type="GO" id="GO:0000938">
    <property type="term" value="C:GARP complex"/>
    <property type="evidence" value="ECO:0007669"/>
    <property type="project" value="TreeGrafter"/>
</dbReference>
<name>A0AAD2JML3_9STRA</name>
<comment type="caution">
    <text evidence="3">The sequence shown here is derived from an EMBL/GenBank/DDBJ whole genome shotgun (WGS) entry which is preliminary data.</text>
</comment>
<feature type="region of interest" description="Disordered" evidence="2">
    <location>
        <begin position="611"/>
        <end position="638"/>
    </location>
</feature>
<dbReference type="EMBL" id="CAKOGP040002202">
    <property type="protein sequence ID" value="CAJ1965247.1"/>
    <property type="molecule type" value="Genomic_DNA"/>
</dbReference>
<sequence length="1056" mass="116578">MAALVHENKDNDSDSFSSGSDDEFLTVRTDGGNVDREALIRKKLLENFYGATPTAGRNDKGGESSDDGFSSDDDDDLAEDPRSSQDLDSPHFNADQHKAHHVLTQNVHNLLEVEESLACQVRTLDSSMQTLVYENYSRFIEATDAIKNISIHVQAHSSGLTELQDKMNTVSKDSLQIEQTVGSLRDQVVEKIRVKRLLQRLDALLKLPSTLHSHMSLHKYRWATKSYVSALAILHKHSEGFDSLKKIETECHGIMETLVATVQHKLIHWSGASFLDDDDESDEEEGDGKEASQKKKEMEIDADDIPDGPTTILDIFECAGTPILIWQSKNAQQLTPRLSAEKCQEYALKACLRLLERVLDSHQIQLQERMFTSKTKQEGEEAEGLDWLIPTNILDMILEAATLYSMTFLQDQDGHPQPDEALSVFVSNAFSTFLTHVRGALLEQALQASPSTMEHDDLGVLATGETDSLDDRVLLEGKDEEAYEQISSALTLLLQGVKQLSEGLELQDVAVGNDLASSLVDQAVSLTETMVRKRVDQKFISLRQRVIEDCLAPMARSTFSQAQDGKQSGQQDQSLLEVVQLASVALSDSLQLVDDTVRSILATPEISEGTMVLDGTDRTDNPLSPSSNNDDNGPSADGAMMLEAVEHSSKRFALWLAASMEVMSGCEASHSSKQKLFDIPDSTKIPKIRKMDTDSASYDTGSMDESTQGDDLMDTPEPWTEDSSDPVVERALWNLVEEISKYPKNGNKSSAYMTLAISEICRVAERSVMENISQSISAHSGQRGKGRKNKSFQVGSTFDSTTNTRGLPANPIAARFRLAASRILNLFAMDRGAVAADLLCDANMIEKCSKEEGEVSESPRAGAWQVLEIVKETCLDCADLFGGSARAGPVPENLDDEYISLTMSHKKSGLAIDVERMFAEKIVVYPHPKDMTDFSRNAVVVLILKVALKALAENSRCVKFSLSGYRQLMVDMEFIKFLIPHYVKDEFFGDGSNSISGLEALLREASSVARQRCFAVGELGDYQEEVNVARGAVRVFMSNSDRLVKKFTIQDEGGKK</sequence>
<dbReference type="AlphaFoldDB" id="A0AAD2JML3"/>
<feature type="region of interest" description="Disordered" evidence="2">
    <location>
        <begin position="692"/>
        <end position="724"/>
    </location>
</feature>
<evidence type="ECO:0000256" key="2">
    <source>
        <dbReference type="SAM" id="MobiDB-lite"/>
    </source>
</evidence>
<feature type="region of interest" description="Disordered" evidence="2">
    <location>
        <begin position="775"/>
        <end position="799"/>
    </location>
</feature>
<dbReference type="GO" id="GO:0048193">
    <property type="term" value="P:Golgi vesicle transport"/>
    <property type="evidence" value="ECO:0007669"/>
    <property type="project" value="TreeGrafter"/>
</dbReference>
<evidence type="ECO:0008006" key="5">
    <source>
        <dbReference type="Google" id="ProtNLM"/>
    </source>
</evidence>
<feature type="compositionally biased region" description="Low complexity" evidence="2">
    <location>
        <begin position="621"/>
        <end position="638"/>
    </location>
</feature>
<dbReference type="GO" id="GO:0042147">
    <property type="term" value="P:retrograde transport, endosome to Golgi"/>
    <property type="evidence" value="ECO:0007669"/>
    <property type="project" value="TreeGrafter"/>
</dbReference>
<evidence type="ECO:0000313" key="3">
    <source>
        <dbReference type="EMBL" id="CAJ1965247.1"/>
    </source>
</evidence>
<proteinExistence type="inferred from homology"/>
<dbReference type="GO" id="GO:0007041">
    <property type="term" value="P:lysosomal transport"/>
    <property type="evidence" value="ECO:0007669"/>
    <property type="project" value="TreeGrafter"/>
</dbReference>
<feature type="compositionally biased region" description="Basic and acidic residues" evidence="2">
    <location>
        <begin position="79"/>
        <end position="92"/>
    </location>
</feature>
<evidence type="ECO:0000256" key="1">
    <source>
        <dbReference type="ARBA" id="ARBA00006080"/>
    </source>
</evidence>
<dbReference type="InterPro" id="IPR014812">
    <property type="entry name" value="Vps51"/>
</dbReference>
<dbReference type="GO" id="GO:1990745">
    <property type="term" value="C:EARP complex"/>
    <property type="evidence" value="ECO:0007669"/>
    <property type="project" value="TreeGrafter"/>
</dbReference>
<comment type="similarity">
    <text evidence="1">Belongs to the VPS51 family.</text>
</comment>
<dbReference type="GO" id="GO:0032456">
    <property type="term" value="P:endocytic recycling"/>
    <property type="evidence" value="ECO:0007669"/>
    <property type="project" value="TreeGrafter"/>
</dbReference>
<dbReference type="PANTHER" id="PTHR15954">
    <property type="entry name" value="VACUOLAR PROTEIN SORTING-ASSOCIATED PROTEIN 51 HOMOLOG"/>
    <property type="match status" value="1"/>
</dbReference>
<feature type="compositionally biased region" description="Acidic residues" evidence="2">
    <location>
        <begin position="275"/>
        <end position="287"/>
    </location>
</feature>
<dbReference type="Pfam" id="PF08700">
    <property type="entry name" value="VPS51_Exo84_N"/>
    <property type="match status" value="1"/>
</dbReference>
<dbReference type="Proteomes" id="UP001295423">
    <property type="component" value="Unassembled WGS sequence"/>
</dbReference>
<keyword evidence="4" id="KW-1185">Reference proteome</keyword>
<protein>
    <recommendedName>
        <fullName evidence="5">Vacuolar protein sorting-associated protein 51 homolog</fullName>
    </recommendedName>
</protein>
<reference evidence="3" key="1">
    <citation type="submission" date="2023-08" db="EMBL/GenBank/DDBJ databases">
        <authorList>
            <person name="Audoor S."/>
            <person name="Bilcke G."/>
        </authorList>
    </citation>
    <scope>NUCLEOTIDE SEQUENCE</scope>
</reference>
<feature type="compositionally biased region" description="Basic and acidic residues" evidence="2">
    <location>
        <begin position="1"/>
        <end position="12"/>
    </location>
</feature>
<feature type="region of interest" description="Disordered" evidence="2">
    <location>
        <begin position="1"/>
        <end position="31"/>
    </location>
</feature>
<evidence type="ECO:0000313" key="4">
    <source>
        <dbReference type="Proteomes" id="UP001295423"/>
    </source>
</evidence>